<dbReference type="InterPro" id="IPR010359">
    <property type="entry name" value="IrrE_HExxH"/>
</dbReference>
<sequence>MPADRDGFYEHGARRIRLRRGMSARHHRSVLAHELGHAAFGDTPTHFGPVHAKQERRAEEWAATRLIDLDDYRHLEAVHGGHPGAIAVDLDVMRSTVIAFQALLKRLGDTVYVRPRMGAGMWDHREDVA</sequence>
<dbReference type="AlphaFoldDB" id="A0A147F4W0"/>
<evidence type="ECO:0000259" key="1">
    <source>
        <dbReference type="Pfam" id="PF06114"/>
    </source>
</evidence>
<dbReference type="EMBL" id="LDRV01000093">
    <property type="protein sequence ID" value="KTS09096.1"/>
    <property type="molecule type" value="Genomic_DNA"/>
</dbReference>
<gene>
    <name evidence="2" type="ORF">RSA3_14320</name>
</gene>
<proteinExistence type="predicted"/>
<comment type="caution">
    <text evidence="2">The sequence shown here is derived from an EMBL/GenBank/DDBJ whole genome shotgun (WGS) entry which is preliminary data.</text>
</comment>
<dbReference type="PATRIC" id="fig|2033.7.peg.3700"/>
<protein>
    <recommendedName>
        <fullName evidence="1">IrrE N-terminal-like domain-containing protein</fullName>
    </recommendedName>
</protein>
<feature type="domain" description="IrrE N-terminal-like" evidence="1">
    <location>
        <begin position="7"/>
        <end position="78"/>
    </location>
</feature>
<name>A0A147F4W0_MICTE</name>
<reference evidence="2 3" key="1">
    <citation type="journal article" date="2016" name="Front. Microbiol.">
        <title>Genomic Resource of Rice Seed Associated Bacteria.</title>
        <authorList>
            <person name="Midha S."/>
            <person name="Bansal K."/>
            <person name="Sharma S."/>
            <person name="Kumar N."/>
            <person name="Patil P.P."/>
            <person name="Chaudhry V."/>
            <person name="Patil P.B."/>
        </authorList>
    </citation>
    <scope>NUCLEOTIDE SEQUENCE [LARGE SCALE GENOMIC DNA]</scope>
    <source>
        <strain evidence="2 3">RSA3</strain>
    </source>
</reference>
<organism evidence="2 3">
    <name type="scientific">Microbacterium testaceum</name>
    <name type="common">Aureobacterium testaceum</name>
    <name type="synonym">Brevibacterium testaceum</name>
    <dbReference type="NCBI Taxonomy" id="2033"/>
    <lineage>
        <taxon>Bacteria</taxon>
        <taxon>Bacillati</taxon>
        <taxon>Actinomycetota</taxon>
        <taxon>Actinomycetes</taxon>
        <taxon>Micrococcales</taxon>
        <taxon>Microbacteriaceae</taxon>
        <taxon>Microbacterium</taxon>
    </lineage>
</organism>
<accession>A0A147F4W0</accession>
<dbReference type="Proteomes" id="UP000072189">
    <property type="component" value="Unassembled WGS sequence"/>
</dbReference>
<evidence type="ECO:0000313" key="3">
    <source>
        <dbReference type="Proteomes" id="UP000072189"/>
    </source>
</evidence>
<evidence type="ECO:0000313" key="2">
    <source>
        <dbReference type="EMBL" id="KTS09096.1"/>
    </source>
</evidence>
<dbReference type="Pfam" id="PF06114">
    <property type="entry name" value="Peptidase_M78"/>
    <property type="match status" value="1"/>
</dbReference>